<protein>
    <submittedName>
        <fullName evidence="2">CreA protein</fullName>
    </submittedName>
</protein>
<dbReference type="PANTHER" id="PTHR37952">
    <property type="match status" value="1"/>
</dbReference>
<reference evidence="3" key="1">
    <citation type="submission" date="2016-10" db="EMBL/GenBank/DDBJ databases">
        <authorList>
            <person name="Varghese N."/>
            <person name="Submissions S."/>
        </authorList>
    </citation>
    <scope>NUCLEOTIDE SEQUENCE [LARGE SCALE GENOMIC DNA]</scope>
    <source>
        <strain evidence="3">DSM 173</strain>
    </source>
</reference>
<keyword evidence="1" id="KW-0732">Signal</keyword>
<evidence type="ECO:0000313" key="3">
    <source>
        <dbReference type="Proteomes" id="UP000198672"/>
    </source>
</evidence>
<dbReference type="Pfam" id="PF05981">
    <property type="entry name" value="CreA"/>
    <property type="match status" value="1"/>
</dbReference>
<dbReference type="AlphaFoldDB" id="A0A1H3E3E6"/>
<proteinExistence type="predicted"/>
<gene>
    <name evidence="2" type="ORF">SAMN05421644_11118</name>
</gene>
<feature type="chain" id="PRO_5011433388" evidence="1">
    <location>
        <begin position="21"/>
        <end position="176"/>
    </location>
</feature>
<dbReference type="PANTHER" id="PTHR37952:SF2">
    <property type="entry name" value="PROTEIN CREA"/>
    <property type="match status" value="1"/>
</dbReference>
<dbReference type="OrthoDB" id="9788409at2"/>
<dbReference type="STRING" id="61595.SAMN05421644_11118"/>
<keyword evidence="3" id="KW-1185">Reference proteome</keyword>
<evidence type="ECO:0000313" key="2">
    <source>
        <dbReference type="EMBL" id="SDX72828.1"/>
    </source>
</evidence>
<dbReference type="PIRSF" id="PIRSF003174">
    <property type="entry name" value="CreA"/>
    <property type="match status" value="1"/>
</dbReference>
<name>A0A1H3E3E6_ALLWA</name>
<evidence type="ECO:0000256" key="1">
    <source>
        <dbReference type="SAM" id="SignalP"/>
    </source>
</evidence>
<dbReference type="GO" id="GO:0005829">
    <property type="term" value="C:cytosol"/>
    <property type="evidence" value="ECO:0007669"/>
    <property type="project" value="TreeGrafter"/>
</dbReference>
<sequence>MRSAWIVPLLLGAFASSALADEIGSVSTKFKWMGPNDKIVVEVFQDDDIPGVVCYLSRAKTGGVSGAVGVAEDTSDSSIECTQIGPIALPDDVRSGKRNGEQVFKKRTSLLFKSLQVVRFYDGPRNALVYLSYSDRIIEGSPKNSISAVAIQPWKVEPVPPAQAAVVPPQTAPSQP</sequence>
<dbReference type="InterPro" id="IPR010292">
    <property type="entry name" value="Uncharacterised_CreA"/>
</dbReference>
<dbReference type="Proteomes" id="UP000198672">
    <property type="component" value="Unassembled WGS sequence"/>
</dbReference>
<dbReference type="EMBL" id="FNOW01000011">
    <property type="protein sequence ID" value="SDX72828.1"/>
    <property type="molecule type" value="Genomic_DNA"/>
</dbReference>
<dbReference type="RefSeq" id="WP_091332741.1">
    <property type="nucleotide sequence ID" value="NZ_FNOW01000011.1"/>
</dbReference>
<feature type="signal peptide" evidence="1">
    <location>
        <begin position="1"/>
        <end position="20"/>
    </location>
</feature>
<accession>A0A1H3E3E6</accession>
<organism evidence="2 3">
    <name type="scientific">Allochromatium warmingii</name>
    <name type="common">Chromatium warmingii</name>
    <dbReference type="NCBI Taxonomy" id="61595"/>
    <lineage>
        <taxon>Bacteria</taxon>
        <taxon>Pseudomonadati</taxon>
        <taxon>Pseudomonadota</taxon>
        <taxon>Gammaproteobacteria</taxon>
        <taxon>Chromatiales</taxon>
        <taxon>Chromatiaceae</taxon>
        <taxon>Allochromatium</taxon>
    </lineage>
</organism>